<keyword evidence="3" id="KW-1185">Reference proteome</keyword>
<comment type="caution">
    <text evidence="2">The sequence shown here is derived from an EMBL/GenBank/DDBJ whole genome shotgun (WGS) entry which is preliminary data.</text>
</comment>
<evidence type="ECO:0000313" key="3">
    <source>
        <dbReference type="Proteomes" id="UP001597058"/>
    </source>
</evidence>
<feature type="transmembrane region" description="Helical" evidence="1">
    <location>
        <begin position="20"/>
        <end position="49"/>
    </location>
</feature>
<accession>A0ABW3XCL7</accession>
<dbReference type="PANTHER" id="PTHR40040">
    <property type="entry name" value="SMALL HYDROPHOBIC PROTEIN-RELATED"/>
    <property type="match status" value="1"/>
</dbReference>
<evidence type="ECO:0000256" key="1">
    <source>
        <dbReference type="SAM" id="Phobius"/>
    </source>
</evidence>
<evidence type="ECO:0000313" key="2">
    <source>
        <dbReference type="EMBL" id="MFD1307397.1"/>
    </source>
</evidence>
<keyword evidence="1" id="KW-1133">Transmembrane helix</keyword>
<dbReference type="EMBL" id="JBHTMM010000017">
    <property type="protein sequence ID" value="MFD1307397.1"/>
    <property type="molecule type" value="Genomic_DNA"/>
</dbReference>
<organism evidence="2 3">
    <name type="scientific">Streptomyces kaempferi</name>
    <dbReference type="NCBI Taxonomy" id="333725"/>
    <lineage>
        <taxon>Bacteria</taxon>
        <taxon>Bacillati</taxon>
        <taxon>Actinomycetota</taxon>
        <taxon>Actinomycetes</taxon>
        <taxon>Kitasatosporales</taxon>
        <taxon>Streptomycetaceae</taxon>
        <taxon>Streptomyces</taxon>
    </lineage>
</organism>
<evidence type="ECO:0008006" key="4">
    <source>
        <dbReference type="Google" id="ProtNLM"/>
    </source>
</evidence>
<dbReference type="Proteomes" id="UP001597058">
    <property type="component" value="Unassembled WGS sequence"/>
</dbReference>
<protein>
    <recommendedName>
        <fullName evidence="4">DUF4190 domain-containing protein</fullName>
    </recommendedName>
</protein>
<dbReference type="InterPro" id="IPR055338">
    <property type="entry name" value="YqfX-like"/>
</dbReference>
<proteinExistence type="predicted"/>
<feature type="transmembrane region" description="Helical" evidence="1">
    <location>
        <begin position="61"/>
        <end position="79"/>
    </location>
</feature>
<keyword evidence="1" id="KW-0472">Membrane</keyword>
<keyword evidence="1" id="KW-0812">Transmembrane</keyword>
<dbReference type="RefSeq" id="WP_381239687.1">
    <property type="nucleotide sequence ID" value="NZ_JBHSKH010000074.1"/>
</dbReference>
<sequence>MTSYSGSGAQRTSRTSGLAVAGLVCGIVGLFILPIILGPLAIIFGAFALRQTGSAMPKWDIGLGVADLLLMVVMFVVAANNGGSVFWHVG</sequence>
<name>A0ABW3XCL7_9ACTN</name>
<gene>
    <name evidence="2" type="ORF">ACFQ5X_16255</name>
</gene>
<dbReference type="PANTHER" id="PTHR40040:SF1">
    <property type="entry name" value="MEMBRANE PROTEIN"/>
    <property type="match status" value="1"/>
</dbReference>
<reference evidence="3" key="1">
    <citation type="journal article" date="2019" name="Int. J. Syst. Evol. Microbiol.">
        <title>The Global Catalogue of Microorganisms (GCM) 10K type strain sequencing project: providing services to taxonomists for standard genome sequencing and annotation.</title>
        <authorList>
            <consortium name="The Broad Institute Genomics Platform"/>
            <consortium name="The Broad Institute Genome Sequencing Center for Infectious Disease"/>
            <person name="Wu L."/>
            <person name="Ma J."/>
        </authorList>
    </citation>
    <scope>NUCLEOTIDE SEQUENCE [LARGE SCALE GENOMIC DNA]</scope>
    <source>
        <strain evidence="3">CGMCC 4.7020</strain>
    </source>
</reference>